<gene>
    <name evidence="3" type="ORF">EHS24_004322</name>
</gene>
<dbReference type="InterPro" id="IPR040233">
    <property type="entry name" value="CCD97-like_C"/>
</dbReference>
<dbReference type="InterPro" id="IPR018613">
    <property type="entry name" value="Ccdc97-like"/>
</dbReference>
<dbReference type="Proteomes" id="UP000279236">
    <property type="component" value="Unassembled WGS sequence"/>
</dbReference>
<evidence type="ECO:0000313" key="4">
    <source>
        <dbReference type="Proteomes" id="UP000279236"/>
    </source>
</evidence>
<dbReference type="PANTHER" id="PTHR31840">
    <property type="entry name" value="COILED-COIL DOMAIN-CONTAINING PROTEIN 97"/>
    <property type="match status" value="1"/>
</dbReference>
<organism evidence="3 4">
    <name type="scientific">Apiotrichum porosum</name>
    <dbReference type="NCBI Taxonomy" id="105984"/>
    <lineage>
        <taxon>Eukaryota</taxon>
        <taxon>Fungi</taxon>
        <taxon>Dikarya</taxon>
        <taxon>Basidiomycota</taxon>
        <taxon>Agaricomycotina</taxon>
        <taxon>Tremellomycetes</taxon>
        <taxon>Trichosporonales</taxon>
        <taxon>Trichosporonaceae</taxon>
        <taxon>Apiotrichum</taxon>
    </lineage>
</organism>
<dbReference type="RefSeq" id="XP_028478885.1">
    <property type="nucleotide sequence ID" value="XM_028619913.1"/>
</dbReference>
<reference evidence="3 4" key="1">
    <citation type="submission" date="2018-11" db="EMBL/GenBank/DDBJ databases">
        <title>Genome sequence of Apiotrichum porosum DSM 27194.</title>
        <authorList>
            <person name="Aliyu H."/>
            <person name="Gorte O."/>
            <person name="Ochsenreither K."/>
        </authorList>
    </citation>
    <scope>NUCLEOTIDE SEQUENCE [LARGE SCALE GENOMIC DNA]</scope>
    <source>
        <strain evidence="3 4">DSM 27194</strain>
    </source>
</reference>
<protein>
    <recommendedName>
        <fullName evidence="2">CCD97-like C-terminal domain-containing protein</fullName>
    </recommendedName>
</protein>
<feature type="domain" description="CCD97-like C-terminal" evidence="2">
    <location>
        <begin position="101"/>
        <end position="270"/>
    </location>
</feature>
<dbReference type="GeneID" id="39588865"/>
<dbReference type="OrthoDB" id="3345311at2759"/>
<keyword evidence="4" id="KW-1185">Reference proteome</keyword>
<proteinExistence type="predicted"/>
<feature type="region of interest" description="Disordered" evidence="1">
    <location>
        <begin position="267"/>
        <end position="304"/>
    </location>
</feature>
<dbReference type="PANTHER" id="PTHR31840:SF1">
    <property type="entry name" value="COILED-COIL DOMAIN-CONTAINING PROTEIN 97"/>
    <property type="match status" value="1"/>
</dbReference>
<comment type="caution">
    <text evidence="3">The sequence shown here is derived from an EMBL/GenBank/DDBJ whole genome shotgun (WGS) entry which is preliminary data.</text>
</comment>
<dbReference type="AlphaFoldDB" id="A0A427Y4T7"/>
<feature type="region of interest" description="Disordered" evidence="1">
    <location>
        <begin position="67"/>
        <end position="94"/>
    </location>
</feature>
<dbReference type="STRING" id="105984.A0A427Y4T7"/>
<accession>A0A427Y4T7</accession>
<feature type="compositionally biased region" description="Low complexity" evidence="1">
    <location>
        <begin position="67"/>
        <end position="88"/>
    </location>
</feature>
<sequence>MAVPQHTLEAVQTHLGLDTLPPANPLTLLSLHLDALPPSLARDVGGGVSPKDRAKVPGIKARRVLYGTSGPTTAPSSSTLPAAAAAGAPPRPRPPLTLTAEAGRVRWPLLWERLGGDPRVTAATTSQRDESDWASTGFMPGQERFVGRLGRMLAEEEEVREWEQARGARMRERRMDDVGEEFEDSDDDDDVDMGVVPRVVTGPNGTPIPVSAGIGAEDQDAVVEMFERQLLELFIDGLDTLDYDDIDFAEPLAEDPIAARDAQDAWFDDEPPSASAAVRNGGATGNGAGHGVHAMENGQGEYDY</sequence>
<evidence type="ECO:0000259" key="2">
    <source>
        <dbReference type="Pfam" id="PF09747"/>
    </source>
</evidence>
<evidence type="ECO:0000313" key="3">
    <source>
        <dbReference type="EMBL" id="RSH86100.1"/>
    </source>
</evidence>
<evidence type="ECO:0000256" key="1">
    <source>
        <dbReference type="SAM" id="MobiDB-lite"/>
    </source>
</evidence>
<dbReference type="Pfam" id="PF09747">
    <property type="entry name" value="CCD97-like_C"/>
    <property type="match status" value="1"/>
</dbReference>
<dbReference type="EMBL" id="RSCE01000002">
    <property type="protein sequence ID" value="RSH86100.1"/>
    <property type="molecule type" value="Genomic_DNA"/>
</dbReference>
<name>A0A427Y4T7_9TREE</name>